<dbReference type="PIRSF" id="PIRSF016493">
    <property type="entry name" value="Glycyl_aminpptds"/>
    <property type="match status" value="1"/>
</dbReference>
<dbReference type="Pfam" id="PF05299">
    <property type="entry name" value="Peptidase_M61"/>
    <property type="match status" value="1"/>
</dbReference>
<dbReference type="InterPro" id="IPR036034">
    <property type="entry name" value="PDZ_sf"/>
</dbReference>
<dbReference type="AlphaFoldDB" id="G2DH06"/>
<dbReference type="InterPro" id="IPR040756">
    <property type="entry name" value="Peptidase_M61_N"/>
</dbReference>
<accession>G2DH06</accession>
<dbReference type="SUPFAM" id="SSF55486">
    <property type="entry name" value="Metalloproteases ('zincins'), catalytic domain"/>
    <property type="match status" value="1"/>
</dbReference>
<dbReference type="Pfam" id="PF17899">
    <property type="entry name" value="Peptidase_M61_N"/>
    <property type="match status" value="1"/>
</dbReference>
<dbReference type="InterPro" id="IPR027268">
    <property type="entry name" value="Peptidase_M4/M1_CTD_sf"/>
</dbReference>
<dbReference type="Gene3D" id="1.10.390.10">
    <property type="entry name" value="Neutral Protease Domain 2"/>
    <property type="match status" value="1"/>
</dbReference>
<evidence type="ECO:0000313" key="2">
    <source>
        <dbReference type="EMBL" id="EGV50091.1"/>
    </source>
</evidence>
<reference evidence="2" key="1">
    <citation type="journal article" date="2011" name="ISME J.">
        <title>The endosymbionts of the deep-sea tubeworms Riftia pachyptila and Tevnia jerichonana share an identical physiology as revealed by proteogenomic analyses.</title>
        <authorList>
            <person name="Gardebrecht A."/>
            <person name="Markert S."/>
            <person name="Felbeck H."/>
            <person name="Thuermer A."/>
            <person name="Albrecht D."/>
            <person name="Wollherr A."/>
            <person name="Kabisch J."/>
            <person name="Lehmann R."/>
            <person name="Daniel R."/>
            <person name="Liesegang H."/>
            <person name="Hecker M."/>
            <person name="Sievert S.M."/>
            <person name="Schweder T."/>
        </authorList>
    </citation>
    <scope>NUCLEOTIDE SEQUENCE [LARGE SCALE GENOMIC DNA]</scope>
</reference>
<dbReference type="InterPro" id="IPR007963">
    <property type="entry name" value="Peptidase_M61_catalytic"/>
</dbReference>
<dbReference type="Gene3D" id="2.30.42.10">
    <property type="match status" value="1"/>
</dbReference>
<comment type="caution">
    <text evidence="2">The sequence shown here is derived from an EMBL/GenBank/DDBJ whole genome shotgun (WGS) entry which is preliminary data.</text>
</comment>
<protein>
    <submittedName>
        <fullName evidence="2">Peptidase M61 domain protein</fullName>
    </submittedName>
</protein>
<dbReference type="InterPro" id="IPR024191">
    <property type="entry name" value="Peptidase_M61"/>
</dbReference>
<dbReference type="Proteomes" id="UP000004491">
    <property type="component" value="Unassembled WGS sequence"/>
</dbReference>
<dbReference type="PROSITE" id="PS50106">
    <property type="entry name" value="PDZ"/>
    <property type="match status" value="1"/>
</dbReference>
<dbReference type="SUPFAM" id="SSF50156">
    <property type="entry name" value="PDZ domain-like"/>
    <property type="match status" value="1"/>
</dbReference>
<dbReference type="EMBL" id="AFOC01000109">
    <property type="protein sequence ID" value="EGV50091.1"/>
    <property type="molecule type" value="Genomic_DNA"/>
</dbReference>
<gene>
    <name evidence="2" type="ORF">Rifp1Sym_ed00010</name>
</gene>
<dbReference type="SMART" id="SM00228">
    <property type="entry name" value="PDZ"/>
    <property type="match status" value="1"/>
</dbReference>
<evidence type="ECO:0000313" key="3">
    <source>
        <dbReference type="Proteomes" id="UP000004491"/>
    </source>
</evidence>
<name>G2DH06_9GAMM</name>
<dbReference type="Gene3D" id="2.60.40.3650">
    <property type="match status" value="1"/>
</dbReference>
<dbReference type="InterPro" id="IPR001478">
    <property type="entry name" value="PDZ"/>
</dbReference>
<sequence length="606" mass="67781">MEVPMIDYTVELPSPEAHLYQVSIHIPDPEPHGVTFSLPAWIRGSYMIRDFSRHIIIIDAEDSTGPLAIKKLDKQTWRCEPASGDLTIRYQVYAWDLSVRGAHMDTTHAYFNGAALFLAVHGKQQEPLTLTINRPAGERYESWRVAAAMRSQGADEQGFGCYLLQNYEELIDQPVEIGVHDAFDFAVAGKPHRFVVAGRHSADLNRLKSDLTRICSQQVALFGELPLNDYLFLLSVVGEGYGGLEHQNSTSLLASRKDLPGRYETEPSKNYRRLLGLCSHEYFHLWNVKRITPAVFLENDTSAEVHTRQMWVFEGITSYYDDLMLLKSGCIKRKDYFELLAETVTRVMRGRGRLKQTLEESSFDAWTKFYKQDENAPNAIVSYYAKGALFALLLDLRMRLESDGASSLDHVMQVMWHRYGKPGIGVPERGFEQVAMEVTGLDLAPLFELGLRTTQELPLQESLAAFGVQMRLRPASGPEDNGGVVTDEQVADAKPRSVLGARIKGQDAGEQVVQVYEGGAAMAAGIAAGDLIVAVDGLRVRQGEIEKRIAVLPPGEAVPVHAFRRDELMQFELVPQVAPADTCEFYLPEAIPPAQQARRDAWLRSL</sequence>
<feature type="domain" description="PDZ" evidence="1">
    <location>
        <begin position="484"/>
        <end position="552"/>
    </location>
</feature>
<dbReference type="InterPro" id="IPR041489">
    <property type="entry name" value="PDZ_6"/>
</dbReference>
<evidence type="ECO:0000259" key="1">
    <source>
        <dbReference type="PROSITE" id="PS50106"/>
    </source>
</evidence>
<dbReference type="Pfam" id="PF17820">
    <property type="entry name" value="PDZ_6"/>
    <property type="match status" value="1"/>
</dbReference>
<keyword evidence="3" id="KW-1185">Reference proteome</keyword>
<proteinExistence type="predicted"/>
<organism evidence="2 3">
    <name type="scientific">endosymbiont of Riftia pachyptila</name>
    <name type="common">vent Ph05</name>
    <dbReference type="NCBI Taxonomy" id="1048808"/>
    <lineage>
        <taxon>Bacteria</taxon>
        <taxon>Pseudomonadati</taxon>
        <taxon>Pseudomonadota</taxon>
        <taxon>Gammaproteobacteria</taxon>
        <taxon>sulfur-oxidizing symbionts</taxon>
    </lineage>
</organism>
<dbReference type="PATRIC" id="fig|1048808.3.peg.2948"/>